<comment type="function">
    <text evidence="11">Receptor for CCL19 and chemerin/RARRES2. Does not appear to be a signaling receptor, but may have a role in modulating chemokine-triggered immune responses by capturing and internalizing CCL19 or by presenting RARRES2 ligand to CMKLR1, a functional signaling receptor. Plays a critical role for the development of Th2 responses.</text>
</comment>
<dbReference type="GO" id="GO:0009897">
    <property type="term" value="C:external side of plasma membrane"/>
    <property type="evidence" value="ECO:0007669"/>
    <property type="project" value="TreeGrafter"/>
</dbReference>
<evidence type="ECO:0000256" key="12">
    <source>
        <dbReference type="ARBA" id="ARBA00073564"/>
    </source>
</evidence>
<feature type="transmembrane region" description="Helical" evidence="13">
    <location>
        <begin position="70"/>
        <end position="91"/>
    </location>
</feature>
<evidence type="ECO:0000256" key="13">
    <source>
        <dbReference type="SAM" id="Phobius"/>
    </source>
</evidence>
<dbReference type="GO" id="GO:0006955">
    <property type="term" value="P:immune response"/>
    <property type="evidence" value="ECO:0007669"/>
    <property type="project" value="TreeGrafter"/>
</dbReference>
<dbReference type="Proteomes" id="UP000429181">
    <property type="component" value="Chromosome 22"/>
</dbReference>
<evidence type="ECO:0000256" key="7">
    <source>
        <dbReference type="ARBA" id="ARBA00023157"/>
    </source>
</evidence>
<evidence type="ECO:0000313" key="16">
    <source>
        <dbReference type="Proteomes" id="UP000429181"/>
    </source>
</evidence>
<dbReference type="GO" id="GO:0006954">
    <property type="term" value="P:inflammatory response"/>
    <property type="evidence" value="ECO:0007669"/>
    <property type="project" value="TreeGrafter"/>
</dbReference>
<proteinExistence type="predicted"/>
<evidence type="ECO:0000256" key="5">
    <source>
        <dbReference type="ARBA" id="ARBA00023040"/>
    </source>
</evidence>
<feature type="transmembrane region" description="Helical" evidence="13">
    <location>
        <begin position="178"/>
        <end position="197"/>
    </location>
</feature>
<keyword evidence="7" id="KW-1015">Disulfide bond</keyword>
<accession>A0A4W2I3Y3</accession>
<dbReference type="CDD" id="cd15171">
    <property type="entry name" value="7tmA_CCRL2"/>
    <property type="match status" value="1"/>
</dbReference>
<feature type="transmembrane region" description="Helical" evidence="13">
    <location>
        <begin position="103"/>
        <end position="126"/>
    </location>
</feature>
<keyword evidence="3 13" id="KW-0812">Transmembrane</keyword>
<evidence type="ECO:0000259" key="14">
    <source>
        <dbReference type="PROSITE" id="PS50262"/>
    </source>
</evidence>
<dbReference type="PANTHER" id="PTHR10489">
    <property type="entry name" value="CELL ADHESION MOLECULE"/>
    <property type="match status" value="1"/>
</dbReference>
<evidence type="ECO:0000256" key="3">
    <source>
        <dbReference type="ARBA" id="ARBA00022692"/>
    </source>
</evidence>
<feature type="transmembrane region" description="Helical" evidence="13">
    <location>
        <begin position="237"/>
        <end position="256"/>
    </location>
</feature>
<reference evidence="15 16" key="1">
    <citation type="submission" date="2018-11" db="EMBL/GenBank/DDBJ databases">
        <title>Haplotype-resolved cattle genomes.</title>
        <authorList>
            <person name="Low W.Y."/>
            <person name="Tearle R."/>
            <person name="Bickhart D.M."/>
            <person name="Rosen B.D."/>
            <person name="Koren S."/>
            <person name="Rhie A."/>
            <person name="Hiendleder S."/>
            <person name="Phillippy A.M."/>
            <person name="Smith T.P.L."/>
            <person name="Williams J.L."/>
        </authorList>
    </citation>
    <scope>NUCLEOTIDE SEQUENCE [LARGE SCALE GENOMIC DNA]</scope>
</reference>
<protein>
    <recommendedName>
        <fullName evidence="12">Chemokine C-C motif receptor-like 2</fullName>
    </recommendedName>
</protein>
<keyword evidence="4 13" id="KW-1133">Transmembrane helix</keyword>
<sequence>MDGGIMTSSGLMCLKKIDPSRAQGSLKMANYTSAPEDDYDVFIEDDLSDDEIEPCTPYDPKILSAQLVPYLYTTVFMVGLLDNILVVFILVKYKGLRQAENMSFLNLALSNLGFLLTLPFWAYAASHGEGFDDPLCKILLLLYSIGLYSEAFFNVLLTVQRYKEFFHVRRRFSACRTVAGSIFISVLVWVTATLVTLPELVSYKPQMQSQKYKCFFTGLHFLPADETFWKHFLTLKMNILGFLLPLFAFVYCYVRMRKTLQFRERNYGLFKLVFTIMAVFLLMWGPYNIVLFLSAFNEHFSLHGCGSSYNLNKSVQITRIIAATHCCVNPLLYVFLDKAFRKHLCHLFYLCSDTAPQPTEEPAQGASGEEYHLSS</sequence>
<dbReference type="GeneTree" id="ENSGT01020000230359"/>
<dbReference type="GO" id="GO:0007204">
    <property type="term" value="P:positive regulation of cytosolic calcium ion concentration"/>
    <property type="evidence" value="ECO:0007669"/>
    <property type="project" value="TreeGrafter"/>
</dbReference>
<feature type="transmembrane region" description="Helical" evidence="13">
    <location>
        <begin position="268"/>
        <end position="296"/>
    </location>
</feature>
<evidence type="ECO:0000256" key="1">
    <source>
        <dbReference type="ARBA" id="ARBA00004651"/>
    </source>
</evidence>
<dbReference type="SUPFAM" id="SSF81321">
    <property type="entry name" value="Family A G protein-coupled receptor-like"/>
    <property type="match status" value="1"/>
</dbReference>
<dbReference type="InterPro" id="IPR000276">
    <property type="entry name" value="GPCR_Rhodpsn"/>
</dbReference>
<evidence type="ECO:0000256" key="8">
    <source>
        <dbReference type="ARBA" id="ARBA00023170"/>
    </source>
</evidence>
<evidence type="ECO:0000256" key="2">
    <source>
        <dbReference type="ARBA" id="ARBA00022475"/>
    </source>
</evidence>
<dbReference type="InterPro" id="IPR000355">
    <property type="entry name" value="Chemokine_rcpt"/>
</dbReference>
<dbReference type="GO" id="GO:0005737">
    <property type="term" value="C:cytoplasm"/>
    <property type="evidence" value="ECO:0007669"/>
    <property type="project" value="TreeGrafter"/>
</dbReference>
<dbReference type="PRINTS" id="PR00237">
    <property type="entry name" value="GPCRRHODOPSN"/>
</dbReference>
<dbReference type="InterPro" id="IPR050119">
    <property type="entry name" value="CCR1-9-like"/>
</dbReference>
<feature type="transmembrane region" description="Helical" evidence="13">
    <location>
        <begin position="316"/>
        <end position="336"/>
    </location>
</feature>
<dbReference type="PRINTS" id="PR00657">
    <property type="entry name" value="CCCHEMOKINER"/>
</dbReference>
<keyword evidence="5" id="KW-0297">G-protein coupled receptor</keyword>
<keyword evidence="6 13" id="KW-0472">Membrane</keyword>
<evidence type="ECO:0000313" key="15">
    <source>
        <dbReference type="Ensembl" id="ENSBIXP00005040080.1"/>
    </source>
</evidence>
<dbReference type="AlphaFoldDB" id="A0A4W2I3Y3"/>
<comment type="subcellular location">
    <subcellularLocation>
        <location evidence="1">Cell membrane</location>
        <topology evidence="1">Multi-pass membrane protein</topology>
    </subcellularLocation>
</comment>
<feature type="domain" description="G-protein coupled receptors family 1 profile" evidence="14">
    <location>
        <begin position="82"/>
        <end position="333"/>
    </location>
</feature>
<dbReference type="GO" id="GO:0019722">
    <property type="term" value="P:calcium-mediated signaling"/>
    <property type="evidence" value="ECO:0007669"/>
    <property type="project" value="TreeGrafter"/>
</dbReference>
<reference evidence="15" key="2">
    <citation type="submission" date="2025-08" db="UniProtKB">
        <authorList>
            <consortium name="Ensembl"/>
        </authorList>
    </citation>
    <scope>IDENTIFICATION</scope>
</reference>
<feature type="transmembrane region" description="Helical" evidence="13">
    <location>
        <begin position="138"/>
        <end position="157"/>
    </location>
</feature>
<name>A0A4W2I3Y3_BOBOX</name>
<evidence type="ECO:0000256" key="10">
    <source>
        <dbReference type="ARBA" id="ARBA00023224"/>
    </source>
</evidence>
<keyword evidence="8" id="KW-0675">Receptor</keyword>
<organism evidence="15 16">
    <name type="scientific">Bos indicus x Bos taurus</name>
    <name type="common">Hybrid cattle</name>
    <dbReference type="NCBI Taxonomy" id="30522"/>
    <lineage>
        <taxon>Eukaryota</taxon>
        <taxon>Metazoa</taxon>
        <taxon>Chordata</taxon>
        <taxon>Craniata</taxon>
        <taxon>Vertebrata</taxon>
        <taxon>Euteleostomi</taxon>
        <taxon>Mammalia</taxon>
        <taxon>Eutheria</taxon>
        <taxon>Laurasiatheria</taxon>
        <taxon>Artiodactyla</taxon>
        <taxon>Ruminantia</taxon>
        <taxon>Pecora</taxon>
        <taxon>Bovidae</taxon>
        <taxon>Bovinae</taxon>
        <taxon>Bos</taxon>
    </lineage>
</organism>
<dbReference type="GO" id="GO:0048020">
    <property type="term" value="F:CCR chemokine receptor binding"/>
    <property type="evidence" value="ECO:0007669"/>
    <property type="project" value="Ensembl"/>
</dbReference>
<dbReference type="PANTHER" id="PTHR10489:SF655">
    <property type="entry name" value="C-C CHEMOKINE RECEPTOR-LIKE 2"/>
    <property type="match status" value="1"/>
</dbReference>
<evidence type="ECO:0000256" key="11">
    <source>
        <dbReference type="ARBA" id="ARBA00053413"/>
    </source>
</evidence>
<dbReference type="Pfam" id="PF00001">
    <property type="entry name" value="7tm_1"/>
    <property type="match status" value="1"/>
</dbReference>
<dbReference type="Ensembl" id="ENSBIXT00005032287.1">
    <property type="protein sequence ID" value="ENSBIXP00005040080.1"/>
    <property type="gene ID" value="ENSBIXG00005022612.1"/>
</dbReference>
<dbReference type="Gene3D" id="1.20.1070.10">
    <property type="entry name" value="Rhodopsin 7-helix transmembrane proteins"/>
    <property type="match status" value="1"/>
</dbReference>
<evidence type="ECO:0000256" key="9">
    <source>
        <dbReference type="ARBA" id="ARBA00023180"/>
    </source>
</evidence>
<dbReference type="FunFam" id="1.20.1070.10:FF:000130">
    <property type="entry name" value="Chemokine (C-C motif) receptor 2"/>
    <property type="match status" value="1"/>
</dbReference>
<dbReference type="InterPro" id="IPR017452">
    <property type="entry name" value="GPCR_Rhodpsn_7TM"/>
</dbReference>
<keyword evidence="10" id="KW-0807">Transducer</keyword>
<keyword evidence="9" id="KW-0325">Glycoprotein</keyword>
<dbReference type="GO" id="GO:0016493">
    <property type="term" value="F:C-C chemokine receptor activity"/>
    <property type="evidence" value="ECO:0007669"/>
    <property type="project" value="TreeGrafter"/>
</dbReference>
<evidence type="ECO:0000256" key="6">
    <source>
        <dbReference type="ARBA" id="ARBA00023136"/>
    </source>
</evidence>
<gene>
    <name evidence="15" type="primary">CCRL2</name>
</gene>
<evidence type="ECO:0000256" key="4">
    <source>
        <dbReference type="ARBA" id="ARBA00022989"/>
    </source>
</evidence>
<dbReference type="GO" id="GO:0019957">
    <property type="term" value="F:C-C chemokine binding"/>
    <property type="evidence" value="ECO:0007669"/>
    <property type="project" value="TreeGrafter"/>
</dbReference>
<dbReference type="GO" id="GO:0060326">
    <property type="term" value="P:cell chemotaxis"/>
    <property type="evidence" value="ECO:0007669"/>
    <property type="project" value="TreeGrafter"/>
</dbReference>
<dbReference type="PROSITE" id="PS50262">
    <property type="entry name" value="G_PROTEIN_RECEP_F1_2"/>
    <property type="match status" value="1"/>
</dbReference>
<keyword evidence="2" id="KW-1003">Cell membrane</keyword>